<dbReference type="EMBL" id="FNZM01000042">
    <property type="protein sequence ID" value="SEK15557.1"/>
    <property type="molecule type" value="Genomic_DNA"/>
</dbReference>
<dbReference type="RefSeq" id="WP_208490360.1">
    <property type="nucleotide sequence ID" value="NZ_CADFGN010000004.1"/>
</dbReference>
<dbReference type="Gene3D" id="3.40.50.1980">
    <property type="entry name" value="Nitrogenase molybdenum iron protein domain"/>
    <property type="match status" value="2"/>
</dbReference>
<dbReference type="Gene3D" id="1.20.58.2180">
    <property type="match status" value="1"/>
</dbReference>
<dbReference type="InterPro" id="IPR002491">
    <property type="entry name" value="ABC_transptr_periplasmic_BD"/>
</dbReference>
<feature type="domain" description="Fe/B12 periplasmic-binding" evidence="2">
    <location>
        <begin position="39"/>
        <end position="298"/>
    </location>
</feature>
<feature type="signal peptide" evidence="1">
    <location>
        <begin position="1"/>
        <end position="34"/>
    </location>
</feature>
<protein>
    <submittedName>
        <fullName evidence="3">Iron complex transport system substrate-binding protein</fullName>
    </submittedName>
</protein>
<evidence type="ECO:0000313" key="4">
    <source>
        <dbReference type="Proteomes" id="UP000183529"/>
    </source>
</evidence>
<feature type="chain" id="PRO_5042924219" evidence="1">
    <location>
        <begin position="35"/>
        <end position="341"/>
    </location>
</feature>
<sequence length="341" mass="36656">MTSRLFHQLTRAAASLALCASMLAASLAATPAYAQPKTRIADLWFAHNAVVMMLGSANDVVATVARKQALPWMFRVAPALAQAQSVNGATANAEDLLRLNADVVFASTGDPTIAAMRRLGLNVVPVGFDDYASMLRCVDLTAQTLDTPLARERAQDYRAYLQSTLDDTAHTLATHGSHAQPRVLHVASLAPLKVDGADTIVDQWIHAAGARNAADGLTGNLKPVSIEQVLAWHPDVVILAANAGSIAQSPQRALWETLDAVRAQRVYRNPMGVFPWDRYGPEAALQIRWAARTLHPEAFAGAGANDALIAQTQQFYARFYGYALSAQDAQRMLAGEPPLPD</sequence>
<dbReference type="PANTHER" id="PTHR30535">
    <property type="entry name" value="VITAMIN B12-BINDING PROTEIN"/>
    <property type="match status" value="1"/>
</dbReference>
<evidence type="ECO:0000259" key="2">
    <source>
        <dbReference type="PROSITE" id="PS50983"/>
    </source>
</evidence>
<keyword evidence="1" id="KW-0732">Signal</keyword>
<name>A0AAQ1GPI1_9BURK</name>
<organism evidence="3 4">
    <name type="scientific">Paraburkholderia tropica</name>
    <dbReference type="NCBI Taxonomy" id="92647"/>
    <lineage>
        <taxon>Bacteria</taxon>
        <taxon>Pseudomonadati</taxon>
        <taxon>Pseudomonadota</taxon>
        <taxon>Betaproteobacteria</taxon>
        <taxon>Burkholderiales</taxon>
        <taxon>Burkholderiaceae</taxon>
        <taxon>Paraburkholderia</taxon>
    </lineage>
</organism>
<dbReference type="PANTHER" id="PTHR30535:SF34">
    <property type="entry name" value="MOLYBDATE-BINDING PROTEIN MOLA"/>
    <property type="match status" value="1"/>
</dbReference>
<dbReference type="Pfam" id="PF01497">
    <property type="entry name" value="Peripla_BP_2"/>
    <property type="match status" value="1"/>
</dbReference>
<gene>
    <name evidence="3" type="ORF">SAMN05216550_1428</name>
</gene>
<dbReference type="AlphaFoldDB" id="A0AAQ1GPI1"/>
<dbReference type="Proteomes" id="UP000183529">
    <property type="component" value="Unassembled WGS sequence"/>
</dbReference>
<comment type="caution">
    <text evidence="3">The sequence shown here is derived from an EMBL/GenBank/DDBJ whole genome shotgun (WGS) entry which is preliminary data.</text>
</comment>
<dbReference type="InterPro" id="IPR050902">
    <property type="entry name" value="ABC_Transporter_SBP"/>
</dbReference>
<dbReference type="PROSITE" id="PS50983">
    <property type="entry name" value="FE_B12_PBP"/>
    <property type="match status" value="1"/>
</dbReference>
<proteinExistence type="predicted"/>
<dbReference type="SUPFAM" id="SSF53807">
    <property type="entry name" value="Helical backbone' metal receptor"/>
    <property type="match status" value="1"/>
</dbReference>
<reference evidence="3 4" key="1">
    <citation type="submission" date="2016-10" db="EMBL/GenBank/DDBJ databases">
        <authorList>
            <person name="Varghese N."/>
            <person name="Submissions S."/>
        </authorList>
    </citation>
    <scope>NUCLEOTIDE SEQUENCE [LARGE SCALE GENOMIC DNA]</scope>
    <source>
        <strain evidence="3 4">LMG 22274</strain>
    </source>
</reference>
<evidence type="ECO:0000313" key="3">
    <source>
        <dbReference type="EMBL" id="SEK15557.1"/>
    </source>
</evidence>
<evidence type="ECO:0000256" key="1">
    <source>
        <dbReference type="SAM" id="SignalP"/>
    </source>
</evidence>
<accession>A0AAQ1GPI1</accession>